<gene>
    <name evidence="2" type="ORF">R7226_08730</name>
</gene>
<sequence length="231" mass="23402">MPRRPLTLLLTALALLLVAAPASLAAAPAATAAPTARLAVDCADDELLVEQEDGTTVCGEDDLGDDDLDALCEDDWSDDDGEDWGDKGADEEEVSAAVSDDDCAEDGDFAGATISGLQAKVLGRGRGAQVQVGFTLDAADTVELTLARSTAGTASGKRCVVRTAKKGKAAKGKRCTRTTGFGGAVTVAGAAGANTVTPSRWKGRKLKPGTYVLSATTGDGGKTATFKIAAP</sequence>
<dbReference type="EMBL" id="JAWSTH010000016">
    <property type="protein sequence ID" value="MDW5594419.1"/>
    <property type="molecule type" value="Genomic_DNA"/>
</dbReference>
<comment type="caution">
    <text evidence="2">The sequence shown here is derived from an EMBL/GenBank/DDBJ whole genome shotgun (WGS) entry which is preliminary data.</text>
</comment>
<proteinExistence type="predicted"/>
<evidence type="ECO:0000313" key="2">
    <source>
        <dbReference type="EMBL" id="MDW5594419.1"/>
    </source>
</evidence>
<evidence type="ECO:0000256" key="1">
    <source>
        <dbReference type="SAM" id="SignalP"/>
    </source>
</evidence>
<dbReference type="Proteomes" id="UP001284601">
    <property type="component" value="Unassembled WGS sequence"/>
</dbReference>
<reference evidence="3" key="1">
    <citation type="submission" date="2023-07" db="EMBL/GenBank/DDBJ databases">
        <title>Conexibacter stalactiti sp. nov., isolated from stalactites in a lava cave and emended description of the genus Conexibacter.</title>
        <authorList>
            <person name="Lee S.D."/>
        </authorList>
    </citation>
    <scope>NUCLEOTIDE SEQUENCE [LARGE SCALE GENOMIC DNA]</scope>
    <source>
        <strain evidence="3">KCTC 39840</strain>
    </source>
</reference>
<name>A0ABU4HNX5_9ACTN</name>
<organism evidence="2 3">
    <name type="scientific">Conexibacter stalactiti</name>
    <dbReference type="NCBI Taxonomy" id="1940611"/>
    <lineage>
        <taxon>Bacteria</taxon>
        <taxon>Bacillati</taxon>
        <taxon>Actinomycetota</taxon>
        <taxon>Thermoleophilia</taxon>
        <taxon>Solirubrobacterales</taxon>
        <taxon>Conexibacteraceae</taxon>
        <taxon>Conexibacter</taxon>
    </lineage>
</organism>
<evidence type="ECO:0000313" key="3">
    <source>
        <dbReference type="Proteomes" id="UP001284601"/>
    </source>
</evidence>
<feature type="chain" id="PRO_5045607913" evidence="1">
    <location>
        <begin position="26"/>
        <end position="231"/>
    </location>
</feature>
<keyword evidence="3" id="KW-1185">Reference proteome</keyword>
<keyword evidence="1" id="KW-0732">Signal</keyword>
<feature type="signal peptide" evidence="1">
    <location>
        <begin position="1"/>
        <end position="25"/>
    </location>
</feature>
<protein>
    <submittedName>
        <fullName evidence="2">Uncharacterized protein</fullName>
    </submittedName>
</protein>
<accession>A0ABU4HNX5</accession>
<dbReference type="RefSeq" id="WP_318596689.1">
    <property type="nucleotide sequence ID" value="NZ_JAWSTH010000016.1"/>
</dbReference>